<protein>
    <submittedName>
        <fullName evidence="2">Uncharacterized protein</fullName>
    </submittedName>
</protein>
<reference evidence="2" key="1">
    <citation type="journal article" date="2014" name="Int. J. Syst. Evol. Microbiol.">
        <title>Complete genome sequence of Corynebacterium casei LMG S-19264T (=DSM 44701T), isolated from a smear-ripened cheese.</title>
        <authorList>
            <consortium name="US DOE Joint Genome Institute (JGI-PGF)"/>
            <person name="Walter F."/>
            <person name="Albersmeier A."/>
            <person name="Kalinowski J."/>
            <person name="Ruckert C."/>
        </authorList>
    </citation>
    <scope>NUCLEOTIDE SEQUENCE</scope>
    <source>
        <strain evidence="2">CGMCC 1.12919</strain>
    </source>
</reference>
<name>A0A916UMF9_9HYPH</name>
<proteinExistence type="predicted"/>
<evidence type="ECO:0000313" key="3">
    <source>
        <dbReference type="Proteomes" id="UP000637002"/>
    </source>
</evidence>
<evidence type="ECO:0000256" key="1">
    <source>
        <dbReference type="SAM" id="MobiDB-lite"/>
    </source>
</evidence>
<reference evidence="2" key="2">
    <citation type="submission" date="2020-09" db="EMBL/GenBank/DDBJ databases">
        <authorList>
            <person name="Sun Q."/>
            <person name="Zhou Y."/>
        </authorList>
    </citation>
    <scope>NUCLEOTIDE SEQUENCE</scope>
    <source>
        <strain evidence="2">CGMCC 1.12919</strain>
    </source>
</reference>
<accession>A0A916UMF9</accession>
<feature type="compositionally biased region" description="Basic and acidic residues" evidence="1">
    <location>
        <begin position="18"/>
        <end position="33"/>
    </location>
</feature>
<sequence length="123" mass="13430">MQAVAPSESLAKVIGGAGRHDGRRQEADADHPGGKQHRRGVAREGTERLGGLRRRVDLMLACLVQGEAVARMMKYMTRFEDVMPMIISLRLRRSSASVAPFRCEAVGCPSEIFSSTSSLDCQV</sequence>
<organism evidence="2 3">
    <name type="scientific">Chelatococcus reniformis</name>
    <dbReference type="NCBI Taxonomy" id="1494448"/>
    <lineage>
        <taxon>Bacteria</taxon>
        <taxon>Pseudomonadati</taxon>
        <taxon>Pseudomonadota</taxon>
        <taxon>Alphaproteobacteria</taxon>
        <taxon>Hyphomicrobiales</taxon>
        <taxon>Chelatococcaceae</taxon>
        <taxon>Chelatococcus</taxon>
    </lineage>
</organism>
<dbReference type="Proteomes" id="UP000637002">
    <property type="component" value="Unassembled WGS sequence"/>
</dbReference>
<evidence type="ECO:0000313" key="2">
    <source>
        <dbReference type="EMBL" id="GGC78623.1"/>
    </source>
</evidence>
<feature type="region of interest" description="Disordered" evidence="1">
    <location>
        <begin position="1"/>
        <end position="47"/>
    </location>
</feature>
<dbReference type="AlphaFoldDB" id="A0A916UMF9"/>
<gene>
    <name evidence="2" type="ORF">GCM10010994_41000</name>
</gene>
<keyword evidence="3" id="KW-1185">Reference proteome</keyword>
<comment type="caution">
    <text evidence="2">The sequence shown here is derived from an EMBL/GenBank/DDBJ whole genome shotgun (WGS) entry which is preliminary data.</text>
</comment>
<dbReference type="EMBL" id="BMGG01000007">
    <property type="protein sequence ID" value="GGC78623.1"/>
    <property type="molecule type" value="Genomic_DNA"/>
</dbReference>